<keyword evidence="1" id="KW-1133">Transmembrane helix</keyword>
<organism evidence="2 3">
    <name type="scientific">Sorghum bicolor</name>
    <name type="common">Sorghum</name>
    <name type="synonym">Sorghum vulgare</name>
    <dbReference type="NCBI Taxonomy" id="4558"/>
    <lineage>
        <taxon>Eukaryota</taxon>
        <taxon>Viridiplantae</taxon>
        <taxon>Streptophyta</taxon>
        <taxon>Embryophyta</taxon>
        <taxon>Tracheophyta</taxon>
        <taxon>Spermatophyta</taxon>
        <taxon>Magnoliopsida</taxon>
        <taxon>Liliopsida</taxon>
        <taxon>Poales</taxon>
        <taxon>Poaceae</taxon>
        <taxon>PACMAD clade</taxon>
        <taxon>Panicoideae</taxon>
        <taxon>Andropogonodae</taxon>
        <taxon>Andropogoneae</taxon>
        <taxon>Sorghinae</taxon>
        <taxon>Sorghum</taxon>
    </lineage>
</organism>
<reference evidence="3" key="2">
    <citation type="journal article" date="2018" name="Plant J.">
        <title>The Sorghum bicolor reference genome: improved assembly, gene annotations, a transcriptome atlas, and signatures of genome organization.</title>
        <authorList>
            <person name="McCormick R.F."/>
            <person name="Truong S.K."/>
            <person name="Sreedasyam A."/>
            <person name="Jenkins J."/>
            <person name="Shu S."/>
            <person name="Sims D."/>
            <person name="Kennedy M."/>
            <person name="Amirebrahimi M."/>
            <person name="Weers B.D."/>
            <person name="McKinley B."/>
            <person name="Mattison A."/>
            <person name="Morishige D.T."/>
            <person name="Grimwood J."/>
            <person name="Schmutz J."/>
            <person name="Mullet J.E."/>
        </authorList>
    </citation>
    <scope>NUCLEOTIDE SEQUENCE [LARGE SCALE GENOMIC DNA]</scope>
    <source>
        <strain evidence="3">cv. BTx623</strain>
    </source>
</reference>
<keyword evidence="3" id="KW-1185">Reference proteome</keyword>
<dbReference type="EMBL" id="CM000765">
    <property type="protein sequence ID" value="OQU81631.1"/>
    <property type="molecule type" value="Genomic_DNA"/>
</dbReference>
<evidence type="ECO:0000256" key="1">
    <source>
        <dbReference type="SAM" id="Phobius"/>
    </source>
</evidence>
<keyword evidence="1" id="KW-0812">Transmembrane</keyword>
<name>A0A1Z5RDQ4_SORBI</name>
<dbReference type="InParanoid" id="A0A1Z5RDQ4"/>
<dbReference type="Proteomes" id="UP000000768">
    <property type="component" value="Chromosome 6"/>
</dbReference>
<dbReference type="AlphaFoldDB" id="A0A1Z5RDQ4"/>
<dbReference type="OMA" id="FWIFLVC"/>
<feature type="transmembrane region" description="Helical" evidence="1">
    <location>
        <begin position="68"/>
        <end position="92"/>
    </location>
</feature>
<dbReference type="Gramene" id="OQU81631">
    <property type="protein sequence ID" value="OQU81631"/>
    <property type="gene ID" value="SORBI_3006G088580"/>
</dbReference>
<protein>
    <submittedName>
        <fullName evidence="2">Uncharacterized protein</fullName>
    </submittedName>
</protein>
<feature type="transmembrane region" description="Helical" evidence="1">
    <location>
        <begin position="99"/>
        <end position="121"/>
    </location>
</feature>
<sequence>MPRMHEEFEKLVVDLLKLLVDSSCIKLDDCDIITPPMKRKYVTSSLAAPPGTGRQYFPNCLCLRCLCFLLSLFWIFVCVFVCVFFVVLCLCLRCLCVLALFWIFLVCVFVCVCDFVGLYLFNFFLASQLFVGVCLCLSVCVVFFILFFVVEKISLFNILLPFLCCCV</sequence>
<proteinExistence type="predicted"/>
<evidence type="ECO:0000313" key="3">
    <source>
        <dbReference type="Proteomes" id="UP000000768"/>
    </source>
</evidence>
<evidence type="ECO:0000313" key="2">
    <source>
        <dbReference type="EMBL" id="OQU81631.1"/>
    </source>
</evidence>
<gene>
    <name evidence="2" type="ORF">SORBI_3006G088580</name>
</gene>
<reference evidence="2 3" key="1">
    <citation type="journal article" date="2009" name="Nature">
        <title>The Sorghum bicolor genome and the diversification of grasses.</title>
        <authorList>
            <person name="Paterson A.H."/>
            <person name="Bowers J.E."/>
            <person name="Bruggmann R."/>
            <person name="Dubchak I."/>
            <person name="Grimwood J."/>
            <person name="Gundlach H."/>
            <person name="Haberer G."/>
            <person name="Hellsten U."/>
            <person name="Mitros T."/>
            <person name="Poliakov A."/>
            <person name="Schmutz J."/>
            <person name="Spannagl M."/>
            <person name="Tang H."/>
            <person name="Wang X."/>
            <person name="Wicker T."/>
            <person name="Bharti A.K."/>
            <person name="Chapman J."/>
            <person name="Feltus F.A."/>
            <person name="Gowik U."/>
            <person name="Grigoriev I.V."/>
            <person name="Lyons E."/>
            <person name="Maher C.A."/>
            <person name="Martis M."/>
            <person name="Narechania A."/>
            <person name="Otillar R.P."/>
            <person name="Penning B.W."/>
            <person name="Salamov A.A."/>
            <person name="Wang Y."/>
            <person name="Zhang L."/>
            <person name="Carpita N.C."/>
            <person name="Freeling M."/>
            <person name="Gingle A.R."/>
            <person name="Hash C.T."/>
            <person name="Keller B."/>
            <person name="Klein P."/>
            <person name="Kresovich S."/>
            <person name="McCann M.C."/>
            <person name="Ming R."/>
            <person name="Peterson D.G."/>
            <person name="Mehboob-ur-Rahman"/>
            <person name="Ware D."/>
            <person name="Westhoff P."/>
            <person name="Mayer K.F."/>
            <person name="Messing J."/>
            <person name="Rokhsar D.S."/>
        </authorList>
    </citation>
    <scope>NUCLEOTIDE SEQUENCE [LARGE SCALE GENOMIC DNA]</scope>
    <source>
        <strain evidence="3">cv. BTx623</strain>
    </source>
</reference>
<accession>A0A1Z5RDQ4</accession>
<keyword evidence="1" id="KW-0472">Membrane</keyword>
<feature type="transmembrane region" description="Helical" evidence="1">
    <location>
        <begin position="127"/>
        <end position="150"/>
    </location>
</feature>